<dbReference type="InterPro" id="IPR042100">
    <property type="entry name" value="Bug_dom1"/>
</dbReference>
<accession>A0ABS5ES54</accession>
<name>A0ABS5ES54_9PROT</name>
<dbReference type="Gene3D" id="3.40.190.150">
    <property type="entry name" value="Bordetella uptake gene, domain 1"/>
    <property type="match status" value="1"/>
</dbReference>
<keyword evidence="4" id="KW-1185">Reference proteome</keyword>
<comment type="similarity">
    <text evidence="1">Belongs to the UPF0065 (bug) family.</text>
</comment>
<dbReference type="RefSeq" id="WP_211850723.1">
    <property type="nucleotide sequence ID" value="NZ_JAAGBB010000002.1"/>
</dbReference>
<organism evidence="3 4">
    <name type="scientific">Plastoroseomonas hellenica</name>
    <dbReference type="NCBI Taxonomy" id="2687306"/>
    <lineage>
        <taxon>Bacteria</taxon>
        <taxon>Pseudomonadati</taxon>
        <taxon>Pseudomonadota</taxon>
        <taxon>Alphaproteobacteria</taxon>
        <taxon>Acetobacterales</taxon>
        <taxon>Acetobacteraceae</taxon>
        <taxon>Plastoroseomonas</taxon>
    </lineage>
</organism>
<dbReference type="PIRSF" id="PIRSF017082">
    <property type="entry name" value="YflP"/>
    <property type="match status" value="1"/>
</dbReference>
<sequence>MPSTRRALLAAMPAALAAPAICAQEGFPNRPVTLIAGGTAGGPTDVITRLVAEGMARHLGQPVVVENVAGTVFSAGRARQARADGYTILNTNVGFAASATLYRQLPYSVTESFAPLGLASKAAMMLVSRPGFPAENVAEYAAVMRREGDKLNLAHSGIGSSSQLCAMLLQQSVGAQATAVAYRGSAPITTELMAGRVDIFCDQVTNTLPFIQRNSFPAYAVTSEARVPGIERLPTMTEAGMPGATMTTWHGLFAQAEVPEPIQERLSEALRAALREARLLSRFADLITAPATQQEATREFHRRFHAEEVARWRRVVETAGVYAN</sequence>
<evidence type="ECO:0000313" key="4">
    <source>
        <dbReference type="Proteomes" id="UP001196870"/>
    </source>
</evidence>
<dbReference type="Pfam" id="PF03401">
    <property type="entry name" value="TctC"/>
    <property type="match status" value="1"/>
</dbReference>
<reference evidence="4" key="1">
    <citation type="journal article" date="2021" name="Syst. Appl. Microbiol.">
        <title>Roseomonas hellenica sp. nov., isolated from roots of wild-growing Alkanna tinctoria.</title>
        <authorList>
            <person name="Rat A."/>
            <person name="Naranjo H.D."/>
            <person name="Lebbe L."/>
            <person name="Cnockaert M."/>
            <person name="Krigas N."/>
            <person name="Grigoriadou K."/>
            <person name="Maloupa E."/>
            <person name="Willems A."/>
        </authorList>
    </citation>
    <scope>NUCLEOTIDE SEQUENCE [LARGE SCALE GENOMIC DNA]</scope>
    <source>
        <strain evidence="4">LMG 31523</strain>
    </source>
</reference>
<dbReference type="PANTHER" id="PTHR42928">
    <property type="entry name" value="TRICARBOXYLATE-BINDING PROTEIN"/>
    <property type="match status" value="1"/>
</dbReference>
<comment type="caution">
    <text evidence="3">The sequence shown here is derived from an EMBL/GenBank/DDBJ whole genome shotgun (WGS) entry which is preliminary data.</text>
</comment>
<dbReference type="SUPFAM" id="SSF53850">
    <property type="entry name" value="Periplasmic binding protein-like II"/>
    <property type="match status" value="1"/>
</dbReference>
<proteinExistence type="inferred from homology"/>
<dbReference type="Gene3D" id="3.40.190.10">
    <property type="entry name" value="Periplasmic binding protein-like II"/>
    <property type="match status" value="1"/>
</dbReference>
<evidence type="ECO:0000256" key="2">
    <source>
        <dbReference type="SAM" id="SignalP"/>
    </source>
</evidence>
<dbReference type="InterPro" id="IPR005064">
    <property type="entry name" value="BUG"/>
</dbReference>
<dbReference type="PANTHER" id="PTHR42928:SF5">
    <property type="entry name" value="BLR1237 PROTEIN"/>
    <property type="match status" value="1"/>
</dbReference>
<protein>
    <submittedName>
        <fullName evidence="3">Tripartite tricarboxylate transporter substrate binding protein BugD</fullName>
    </submittedName>
</protein>
<evidence type="ECO:0000256" key="1">
    <source>
        <dbReference type="ARBA" id="ARBA00006987"/>
    </source>
</evidence>
<gene>
    <name evidence="3" type="ORF">GXW71_02045</name>
</gene>
<feature type="chain" id="PRO_5045481850" evidence="2">
    <location>
        <begin position="24"/>
        <end position="324"/>
    </location>
</feature>
<keyword evidence="2" id="KW-0732">Signal</keyword>
<feature type="signal peptide" evidence="2">
    <location>
        <begin position="1"/>
        <end position="23"/>
    </location>
</feature>
<dbReference type="Proteomes" id="UP001196870">
    <property type="component" value="Unassembled WGS sequence"/>
</dbReference>
<dbReference type="EMBL" id="JAAGBB010000002">
    <property type="protein sequence ID" value="MBR0663127.1"/>
    <property type="molecule type" value="Genomic_DNA"/>
</dbReference>
<evidence type="ECO:0000313" key="3">
    <source>
        <dbReference type="EMBL" id="MBR0663127.1"/>
    </source>
</evidence>